<feature type="non-terminal residue" evidence="1">
    <location>
        <position position="1"/>
    </location>
</feature>
<gene>
    <name evidence="1" type="ORF">IQB77_22745</name>
</gene>
<dbReference type="AlphaFoldDB" id="A0AA40WFE8"/>
<comment type="caution">
    <text evidence="1">The sequence shown here is derived from an EMBL/GenBank/DDBJ whole genome shotgun (WGS) entry which is preliminary data.</text>
</comment>
<dbReference type="EMBL" id="JADDXF010000730">
    <property type="protein sequence ID" value="MBE8432507.1"/>
    <property type="molecule type" value="Genomic_DNA"/>
</dbReference>
<dbReference type="Proteomes" id="UP000644282">
    <property type="component" value="Unassembled WGS sequence"/>
</dbReference>
<proteinExistence type="predicted"/>
<sequence length="53" mass="6290">EIIPYSNSEIIFKKLKERNQDVILFTIPNGSHNDLALYPEYRRALKKSLDEIR</sequence>
<keyword evidence="1" id="KW-0378">Hydrolase</keyword>
<evidence type="ECO:0000313" key="1">
    <source>
        <dbReference type="EMBL" id="MBE8432507.1"/>
    </source>
</evidence>
<protein>
    <submittedName>
        <fullName evidence="1">Alpha/beta hydrolase</fullName>
    </submittedName>
</protein>
<reference evidence="1" key="1">
    <citation type="submission" date="2020-10" db="EMBL/GenBank/DDBJ databases">
        <title>New Zealand Leptospira genomics.</title>
        <authorList>
            <person name="Wilkinson D.A."/>
            <person name="Nisa S."/>
            <person name="Moinet M."/>
            <person name="Benschop J."/>
        </authorList>
    </citation>
    <scope>NUCLEOTIDE SEQUENCE</scope>
    <source>
        <strain evidence="1">ESR8</strain>
    </source>
</reference>
<evidence type="ECO:0000313" key="2">
    <source>
        <dbReference type="Proteomes" id="UP000644282"/>
    </source>
</evidence>
<accession>A0AA40WFE8</accession>
<name>A0AA40WFE8_LEPIR</name>
<organism evidence="1 2">
    <name type="scientific">Leptospira interrogans serovar Pomona</name>
    <dbReference type="NCBI Taxonomy" id="44276"/>
    <lineage>
        <taxon>Bacteria</taxon>
        <taxon>Pseudomonadati</taxon>
        <taxon>Spirochaetota</taxon>
        <taxon>Spirochaetia</taxon>
        <taxon>Leptospirales</taxon>
        <taxon>Leptospiraceae</taxon>
        <taxon>Leptospira</taxon>
    </lineage>
</organism>
<dbReference type="SUPFAM" id="SSF53474">
    <property type="entry name" value="alpha/beta-Hydrolases"/>
    <property type="match status" value="1"/>
</dbReference>
<dbReference type="GO" id="GO:0016787">
    <property type="term" value="F:hydrolase activity"/>
    <property type="evidence" value="ECO:0007669"/>
    <property type="project" value="UniProtKB-KW"/>
</dbReference>
<dbReference type="InterPro" id="IPR029058">
    <property type="entry name" value="AB_hydrolase_fold"/>
</dbReference>